<dbReference type="SUPFAM" id="SSF57884">
    <property type="entry name" value="Ada DNA repair protein, N-terminal domain (N-Ada 10)"/>
    <property type="match status" value="1"/>
</dbReference>
<dbReference type="EMBL" id="CAEZTM010000013">
    <property type="protein sequence ID" value="CAB4566169.1"/>
    <property type="molecule type" value="Genomic_DNA"/>
</dbReference>
<dbReference type="GO" id="GO:0003677">
    <property type="term" value="F:DNA binding"/>
    <property type="evidence" value="ECO:0007669"/>
    <property type="project" value="InterPro"/>
</dbReference>
<dbReference type="Pfam" id="PF02805">
    <property type="entry name" value="Ada_Zn_binding"/>
    <property type="match status" value="1"/>
</dbReference>
<evidence type="ECO:0000313" key="3">
    <source>
        <dbReference type="EMBL" id="CAB4566169.1"/>
    </source>
</evidence>
<dbReference type="GO" id="GO:0008270">
    <property type="term" value="F:zinc ion binding"/>
    <property type="evidence" value="ECO:0007669"/>
    <property type="project" value="InterPro"/>
</dbReference>
<name>A0A6J6DT70_9ZZZZ</name>
<evidence type="ECO:0000256" key="1">
    <source>
        <dbReference type="ARBA" id="ARBA00023159"/>
    </source>
</evidence>
<dbReference type="InterPro" id="IPR035451">
    <property type="entry name" value="Ada-like_dom_sf"/>
</dbReference>
<dbReference type="GO" id="GO:0008168">
    <property type="term" value="F:methyltransferase activity"/>
    <property type="evidence" value="ECO:0007669"/>
    <property type="project" value="InterPro"/>
</dbReference>
<reference evidence="3" key="1">
    <citation type="submission" date="2020-05" db="EMBL/GenBank/DDBJ databases">
        <authorList>
            <person name="Chiriac C."/>
            <person name="Salcher M."/>
            <person name="Ghai R."/>
            <person name="Kavagutti S V."/>
        </authorList>
    </citation>
    <scope>NUCLEOTIDE SEQUENCE</scope>
</reference>
<organism evidence="3">
    <name type="scientific">freshwater metagenome</name>
    <dbReference type="NCBI Taxonomy" id="449393"/>
    <lineage>
        <taxon>unclassified sequences</taxon>
        <taxon>metagenomes</taxon>
        <taxon>ecological metagenomes</taxon>
    </lineage>
</organism>
<protein>
    <submittedName>
        <fullName evidence="3">Unannotated protein</fullName>
    </submittedName>
</protein>
<keyword evidence="1" id="KW-0010">Activator</keyword>
<accession>A0A6J6DT70</accession>
<dbReference type="AlphaFoldDB" id="A0A6J6DT70"/>
<dbReference type="Gene3D" id="3.40.10.10">
    <property type="entry name" value="DNA Methylphosphotriester Repair Domain"/>
    <property type="match status" value="1"/>
</dbReference>
<gene>
    <name evidence="3" type="ORF">UFOPK1684_00428</name>
</gene>
<dbReference type="GO" id="GO:0006281">
    <property type="term" value="P:DNA repair"/>
    <property type="evidence" value="ECO:0007669"/>
    <property type="project" value="InterPro"/>
</dbReference>
<dbReference type="InterPro" id="IPR004026">
    <property type="entry name" value="Ada_DNA_repair_Zn-bd"/>
</dbReference>
<sequence>MVNPALYGVSTTRIFCRFGCPSRPPKPENVIYFLSSSEAVLQGFRPCKRCRPDQAKSPTEAFAEFVCHQLSEMGRADPSRRIDDHAIQLGLSRRQLERIVRASRGQSPRVFIQSACQEVL</sequence>
<proteinExistence type="predicted"/>
<evidence type="ECO:0000259" key="2">
    <source>
        <dbReference type="Pfam" id="PF02805"/>
    </source>
</evidence>
<feature type="domain" description="Ada DNA repair metal-binding" evidence="2">
    <location>
        <begin position="6"/>
        <end position="53"/>
    </location>
</feature>
<dbReference type="GO" id="GO:0006355">
    <property type="term" value="P:regulation of DNA-templated transcription"/>
    <property type="evidence" value="ECO:0007669"/>
    <property type="project" value="InterPro"/>
</dbReference>